<evidence type="ECO:0000313" key="4">
    <source>
        <dbReference type="Proteomes" id="UP000799428"/>
    </source>
</evidence>
<evidence type="ECO:0000256" key="2">
    <source>
        <dbReference type="SAM" id="Phobius"/>
    </source>
</evidence>
<proteinExistence type="predicted"/>
<evidence type="ECO:0000256" key="1">
    <source>
        <dbReference type="SAM" id="MobiDB-lite"/>
    </source>
</evidence>
<gene>
    <name evidence="3" type="ORF">K504DRAFT_445516</name>
</gene>
<feature type="region of interest" description="Disordered" evidence="1">
    <location>
        <begin position="1"/>
        <end position="21"/>
    </location>
</feature>
<keyword evidence="2" id="KW-0472">Membrane</keyword>
<dbReference type="EMBL" id="MU005764">
    <property type="protein sequence ID" value="KAF2714531.1"/>
    <property type="molecule type" value="Genomic_DNA"/>
</dbReference>
<sequence length="202" mass="22882">MEKAFLLSASDKSKMNESGFSTPDSRLEVKTMGFGKWTLAYAGTMHVVIVLALVAAQHYRHKIPFLKTPEEVWRLLSVGTVISHEHSTDHDKYSILSGPPTCENTLTWEDIIQLHASTFFSASQDESFNLKENITGSVKLADSDGCLSGLGVYHELYCSMLKLTFSPHRTTFWFPCIRTALEFYNHFGKIVGRIGKEEHWYI</sequence>
<dbReference type="Proteomes" id="UP000799428">
    <property type="component" value="Unassembled WGS sequence"/>
</dbReference>
<organism evidence="3 4">
    <name type="scientific">Pleomassaria siparia CBS 279.74</name>
    <dbReference type="NCBI Taxonomy" id="1314801"/>
    <lineage>
        <taxon>Eukaryota</taxon>
        <taxon>Fungi</taxon>
        <taxon>Dikarya</taxon>
        <taxon>Ascomycota</taxon>
        <taxon>Pezizomycotina</taxon>
        <taxon>Dothideomycetes</taxon>
        <taxon>Pleosporomycetidae</taxon>
        <taxon>Pleosporales</taxon>
        <taxon>Pleomassariaceae</taxon>
        <taxon>Pleomassaria</taxon>
    </lineage>
</organism>
<accession>A0A6G1KQ66</accession>
<keyword evidence="2" id="KW-1133">Transmembrane helix</keyword>
<reference evidence="3" key="1">
    <citation type="journal article" date="2020" name="Stud. Mycol.">
        <title>101 Dothideomycetes genomes: a test case for predicting lifestyles and emergence of pathogens.</title>
        <authorList>
            <person name="Haridas S."/>
            <person name="Albert R."/>
            <person name="Binder M."/>
            <person name="Bloem J."/>
            <person name="Labutti K."/>
            <person name="Salamov A."/>
            <person name="Andreopoulos B."/>
            <person name="Baker S."/>
            <person name="Barry K."/>
            <person name="Bills G."/>
            <person name="Bluhm B."/>
            <person name="Cannon C."/>
            <person name="Castanera R."/>
            <person name="Culley D."/>
            <person name="Daum C."/>
            <person name="Ezra D."/>
            <person name="Gonzalez J."/>
            <person name="Henrissat B."/>
            <person name="Kuo A."/>
            <person name="Liang C."/>
            <person name="Lipzen A."/>
            <person name="Lutzoni F."/>
            <person name="Magnuson J."/>
            <person name="Mondo S."/>
            <person name="Nolan M."/>
            <person name="Ohm R."/>
            <person name="Pangilinan J."/>
            <person name="Park H.-J."/>
            <person name="Ramirez L."/>
            <person name="Alfaro M."/>
            <person name="Sun H."/>
            <person name="Tritt A."/>
            <person name="Yoshinaga Y."/>
            <person name="Zwiers L.-H."/>
            <person name="Turgeon B."/>
            <person name="Goodwin S."/>
            <person name="Spatafora J."/>
            <person name="Crous P."/>
            <person name="Grigoriev I."/>
        </authorList>
    </citation>
    <scope>NUCLEOTIDE SEQUENCE</scope>
    <source>
        <strain evidence="3">CBS 279.74</strain>
    </source>
</reference>
<keyword evidence="4" id="KW-1185">Reference proteome</keyword>
<dbReference type="AlphaFoldDB" id="A0A6G1KQ66"/>
<feature type="transmembrane region" description="Helical" evidence="2">
    <location>
        <begin position="37"/>
        <end position="56"/>
    </location>
</feature>
<evidence type="ECO:0000313" key="3">
    <source>
        <dbReference type="EMBL" id="KAF2714531.1"/>
    </source>
</evidence>
<dbReference type="OrthoDB" id="3687641at2759"/>
<protein>
    <submittedName>
        <fullName evidence="3">Uncharacterized protein</fullName>
    </submittedName>
</protein>
<keyword evidence="2" id="KW-0812">Transmembrane</keyword>
<name>A0A6G1KQ66_9PLEO</name>